<gene>
    <name evidence="2" type="ORF">PAC_09309</name>
</gene>
<evidence type="ECO:0000259" key="1">
    <source>
        <dbReference type="Pfam" id="PF06985"/>
    </source>
</evidence>
<dbReference type="OrthoDB" id="2958217at2759"/>
<dbReference type="AlphaFoldDB" id="A0A1L7X346"/>
<protein>
    <recommendedName>
        <fullName evidence="1">Heterokaryon incompatibility domain-containing protein</fullName>
    </recommendedName>
</protein>
<dbReference type="PANTHER" id="PTHR33112:SF16">
    <property type="entry name" value="HETEROKARYON INCOMPATIBILITY DOMAIN-CONTAINING PROTEIN"/>
    <property type="match status" value="1"/>
</dbReference>
<proteinExistence type="predicted"/>
<dbReference type="Pfam" id="PF06985">
    <property type="entry name" value="HET"/>
    <property type="match status" value="1"/>
</dbReference>
<evidence type="ECO:0000313" key="2">
    <source>
        <dbReference type="EMBL" id="CZR59417.1"/>
    </source>
</evidence>
<dbReference type="InterPro" id="IPR010730">
    <property type="entry name" value="HET"/>
</dbReference>
<dbReference type="EMBL" id="FJOG01000014">
    <property type="protein sequence ID" value="CZR59417.1"/>
    <property type="molecule type" value="Genomic_DNA"/>
</dbReference>
<sequence length="797" mass="90059">MPLNELIMSRARIHDMTNFDFDAYREGRPQPSDSQDPSTVRTRPVTCSICQDLDFRPNDYDLPVDLKIKIPDLKNGRDDGCTSCILLSEALIRVFATLEPVESLVLKSTAPSTPLISWVDFQDGRRREYLEFFVDEGSPSKWPIIVKPPLPTRVIDIGSEGGNIKLYETTGEKGDYAALSHCWGQSANPVITTSKNLPERMASIKFNDLPKTFQDAVTITRRLGVPYLWIDSLCIIQDSAEDWAKEAMKMSSVYTDALVTIAADGSEDSKGGCFIGKDRLHTLTHLDCADPMAIPYLTPIDFVLAAAEDWAKEAMKMSSVYTDALVTIAADGSEDSKGGCFIGKDRLHTLTHLDCAGPKGERSKPYQKDRLVALSGIAATMSGARPQMDYESILQTFSQIYVSDGSRNLPTPAELANSFAKAEEQPYVAGLWDNDMEIGLLWHTAEWTRIYVAPSWSWASITGAVTYVRENSPNGKDRFQQILGMQDVTCEPATSNTFGSVRIAEIKTNGFVVPVRLHRSGNSSTQKDEPSNHTWLVVSERDFRDDRRAYFQSTTDISTREEPAFQFIAHENPSPHQDSEYEVEPISERTFSVVNTNNIRIIRGTRIEMPQESPYDFMYPDIYGDGYEVDQNEEYLLLLVGYQYELVGERKREKRAYGLVLKRESAPRYQERWVRVGMMVSRCVRRTLSLSHNPHTPKINKTKAFFGVKELAKFNIDLYACASLPWHMAVNKGTSPAHLPQALNMPTKDFDFTTKITLTRTQHKANRQHGYHYQRSQQRYFSSIQCYLGQTRSKQGQ</sequence>
<evidence type="ECO:0000313" key="3">
    <source>
        <dbReference type="Proteomes" id="UP000184330"/>
    </source>
</evidence>
<keyword evidence="3" id="KW-1185">Reference proteome</keyword>
<organism evidence="2 3">
    <name type="scientific">Phialocephala subalpina</name>
    <dbReference type="NCBI Taxonomy" id="576137"/>
    <lineage>
        <taxon>Eukaryota</taxon>
        <taxon>Fungi</taxon>
        <taxon>Dikarya</taxon>
        <taxon>Ascomycota</taxon>
        <taxon>Pezizomycotina</taxon>
        <taxon>Leotiomycetes</taxon>
        <taxon>Helotiales</taxon>
        <taxon>Mollisiaceae</taxon>
        <taxon>Phialocephala</taxon>
        <taxon>Phialocephala fortinii species complex</taxon>
    </lineage>
</organism>
<dbReference type="PANTHER" id="PTHR33112">
    <property type="entry name" value="DOMAIN PROTEIN, PUTATIVE-RELATED"/>
    <property type="match status" value="1"/>
</dbReference>
<feature type="domain" description="Heterokaryon incompatibility" evidence="1">
    <location>
        <begin position="176"/>
        <end position="275"/>
    </location>
</feature>
<reference evidence="2 3" key="1">
    <citation type="submission" date="2016-03" db="EMBL/GenBank/DDBJ databases">
        <authorList>
            <person name="Ploux O."/>
        </authorList>
    </citation>
    <scope>NUCLEOTIDE SEQUENCE [LARGE SCALE GENOMIC DNA]</scope>
    <source>
        <strain evidence="2 3">UAMH 11012</strain>
    </source>
</reference>
<name>A0A1L7X346_9HELO</name>
<dbReference type="Proteomes" id="UP000184330">
    <property type="component" value="Unassembled WGS sequence"/>
</dbReference>
<accession>A0A1L7X346</accession>